<proteinExistence type="predicted"/>
<gene>
    <name evidence="1" type="ORF">K469DRAFT_756906</name>
</gene>
<dbReference type="EMBL" id="ML994610">
    <property type="protein sequence ID" value="KAF2195022.1"/>
    <property type="molecule type" value="Genomic_DNA"/>
</dbReference>
<dbReference type="AlphaFoldDB" id="A0A6A6EVJ5"/>
<feature type="non-terminal residue" evidence="1">
    <location>
        <position position="1"/>
    </location>
</feature>
<name>A0A6A6EVJ5_9PEZI</name>
<sequence length="163" mass="18524">LTLQRPPLRKRRHTFRTVWDARQRVLQKELKMTEHTYWKAPSWMKAVILNGDGNHMGDMETSVQLQAKRWDPLGIFSCDNAVGAVKTATDAFETTSPHRAALGVIGDIVFARPFLVKWWWAVDWWASVVESLGSGRTATVQLYLSRIKEGNSATGKADSRKQE</sequence>
<accession>A0A6A6EVJ5</accession>
<protein>
    <submittedName>
        <fullName evidence="1">Uncharacterized protein</fullName>
    </submittedName>
</protein>
<organism evidence="1 2">
    <name type="scientific">Zopfia rhizophila CBS 207.26</name>
    <dbReference type="NCBI Taxonomy" id="1314779"/>
    <lineage>
        <taxon>Eukaryota</taxon>
        <taxon>Fungi</taxon>
        <taxon>Dikarya</taxon>
        <taxon>Ascomycota</taxon>
        <taxon>Pezizomycotina</taxon>
        <taxon>Dothideomycetes</taxon>
        <taxon>Dothideomycetes incertae sedis</taxon>
        <taxon>Zopfiaceae</taxon>
        <taxon>Zopfia</taxon>
    </lineage>
</organism>
<keyword evidence="2" id="KW-1185">Reference proteome</keyword>
<dbReference type="Proteomes" id="UP000800200">
    <property type="component" value="Unassembled WGS sequence"/>
</dbReference>
<evidence type="ECO:0000313" key="1">
    <source>
        <dbReference type="EMBL" id="KAF2195022.1"/>
    </source>
</evidence>
<reference evidence="1" key="1">
    <citation type="journal article" date="2020" name="Stud. Mycol.">
        <title>101 Dothideomycetes genomes: a test case for predicting lifestyles and emergence of pathogens.</title>
        <authorList>
            <person name="Haridas S."/>
            <person name="Albert R."/>
            <person name="Binder M."/>
            <person name="Bloem J."/>
            <person name="Labutti K."/>
            <person name="Salamov A."/>
            <person name="Andreopoulos B."/>
            <person name="Baker S."/>
            <person name="Barry K."/>
            <person name="Bills G."/>
            <person name="Bluhm B."/>
            <person name="Cannon C."/>
            <person name="Castanera R."/>
            <person name="Culley D."/>
            <person name="Daum C."/>
            <person name="Ezra D."/>
            <person name="Gonzalez J."/>
            <person name="Henrissat B."/>
            <person name="Kuo A."/>
            <person name="Liang C."/>
            <person name="Lipzen A."/>
            <person name="Lutzoni F."/>
            <person name="Magnuson J."/>
            <person name="Mondo S."/>
            <person name="Nolan M."/>
            <person name="Ohm R."/>
            <person name="Pangilinan J."/>
            <person name="Park H.-J."/>
            <person name="Ramirez L."/>
            <person name="Alfaro M."/>
            <person name="Sun H."/>
            <person name="Tritt A."/>
            <person name="Yoshinaga Y."/>
            <person name="Zwiers L.-H."/>
            <person name="Turgeon B."/>
            <person name="Goodwin S."/>
            <person name="Spatafora J."/>
            <person name="Crous P."/>
            <person name="Grigoriev I."/>
        </authorList>
    </citation>
    <scope>NUCLEOTIDE SEQUENCE</scope>
    <source>
        <strain evidence="1">CBS 207.26</strain>
    </source>
</reference>
<evidence type="ECO:0000313" key="2">
    <source>
        <dbReference type="Proteomes" id="UP000800200"/>
    </source>
</evidence>